<feature type="chain" id="PRO_5041423009" evidence="6">
    <location>
        <begin position="22"/>
        <end position="324"/>
    </location>
</feature>
<dbReference type="EMBL" id="CASHTH010004067">
    <property type="protein sequence ID" value="CAI8053065.1"/>
    <property type="molecule type" value="Genomic_DNA"/>
</dbReference>
<feature type="domain" description="Endonuclease/exonuclease/phosphatase" evidence="7">
    <location>
        <begin position="29"/>
        <end position="268"/>
    </location>
</feature>
<proteinExistence type="inferred from homology"/>
<feature type="signal peptide" evidence="6">
    <location>
        <begin position="1"/>
        <end position="21"/>
    </location>
</feature>
<dbReference type="AlphaFoldDB" id="A0AA35XIR5"/>
<keyword evidence="2" id="KW-0540">Nuclease</keyword>
<evidence type="ECO:0000313" key="8">
    <source>
        <dbReference type="EMBL" id="CAI8053065.1"/>
    </source>
</evidence>
<keyword evidence="5" id="KW-1015">Disulfide bond</keyword>
<dbReference type="GO" id="GO:0005634">
    <property type="term" value="C:nucleus"/>
    <property type="evidence" value="ECO:0007669"/>
    <property type="project" value="TreeGrafter"/>
</dbReference>
<dbReference type="PIRSF" id="PIRSF000988">
    <property type="entry name" value="DNase_I_euk"/>
    <property type="match status" value="1"/>
</dbReference>
<dbReference type="SUPFAM" id="SSF56219">
    <property type="entry name" value="DNase I-like"/>
    <property type="match status" value="1"/>
</dbReference>
<evidence type="ECO:0000256" key="2">
    <source>
        <dbReference type="ARBA" id="ARBA00022722"/>
    </source>
</evidence>
<evidence type="ECO:0000256" key="5">
    <source>
        <dbReference type="PIRSR" id="PIRSR000988-2"/>
    </source>
</evidence>
<comment type="similarity">
    <text evidence="1">Belongs to the DNase I family.</text>
</comment>
<gene>
    <name evidence="8" type="ORF">GBAR_LOCUS29025</name>
</gene>
<dbReference type="InterPro" id="IPR016202">
    <property type="entry name" value="DNase_I"/>
</dbReference>
<dbReference type="PRINTS" id="PR00130">
    <property type="entry name" value="DNASEI"/>
</dbReference>
<evidence type="ECO:0000256" key="3">
    <source>
        <dbReference type="ARBA" id="ARBA00022801"/>
    </source>
</evidence>
<evidence type="ECO:0000256" key="6">
    <source>
        <dbReference type="SAM" id="SignalP"/>
    </source>
</evidence>
<evidence type="ECO:0000259" key="7">
    <source>
        <dbReference type="Pfam" id="PF03372"/>
    </source>
</evidence>
<feature type="disulfide bond" description="Essential for enzymatic activity" evidence="5">
    <location>
        <begin position="190"/>
        <end position="226"/>
    </location>
</feature>
<evidence type="ECO:0000313" key="9">
    <source>
        <dbReference type="Proteomes" id="UP001174909"/>
    </source>
</evidence>
<dbReference type="PANTHER" id="PTHR11371:SF31">
    <property type="entry name" value="EXTRACELLULAR NUCLEASE"/>
    <property type="match status" value="1"/>
</dbReference>
<sequence>MRTGRTIVHLLLLAAAGLVAAESLKISAFNIQVFGRSKLSKTEVVELLKQIVRRYDIVLIQEIRDSTETTIPDFLNIINNGSSVRYEAVVSERLGRTSSKEQYAFLYRLGAVEVLKTYQHEDTEDQFEREPFSVLFTDPRRGEEFFLLGIHVKPSDVVNELEALGPAFQLASGVHGNSRGVIMGDLNAGCSYLSRSKYEELSLVKDSSFIWLLGYDADTTVASSTCSYDRFIVHESLNSSVVEGSAGVFNFTDAYSLTAGQAKNVSDHFPIEFQLELDSQGGSHFNEHSTPSTASSSPSLLHHPPLLLTAGLIAITVIRYCLFH</sequence>
<feature type="active site" evidence="4">
    <location>
        <position position="101"/>
    </location>
</feature>
<dbReference type="Proteomes" id="UP001174909">
    <property type="component" value="Unassembled WGS sequence"/>
</dbReference>
<keyword evidence="3" id="KW-0378">Hydrolase</keyword>
<dbReference type="GO" id="GO:0003677">
    <property type="term" value="F:DNA binding"/>
    <property type="evidence" value="ECO:0007669"/>
    <property type="project" value="TreeGrafter"/>
</dbReference>
<comment type="caution">
    <text evidence="8">The sequence shown here is derived from an EMBL/GenBank/DDBJ whole genome shotgun (WGS) entry which is preliminary data.</text>
</comment>
<dbReference type="CDD" id="cd10282">
    <property type="entry name" value="DNase1"/>
    <property type="match status" value="1"/>
</dbReference>
<organism evidence="8 9">
    <name type="scientific">Geodia barretti</name>
    <name type="common">Barrett's horny sponge</name>
    <dbReference type="NCBI Taxonomy" id="519541"/>
    <lineage>
        <taxon>Eukaryota</taxon>
        <taxon>Metazoa</taxon>
        <taxon>Porifera</taxon>
        <taxon>Demospongiae</taxon>
        <taxon>Heteroscleromorpha</taxon>
        <taxon>Tetractinellida</taxon>
        <taxon>Astrophorina</taxon>
        <taxon>Geodiidae</taxon>
        <taxon>Geodia</taxon>
    </lineage>
</organism>
<evidence type="ECO:0000256" key="4">
    <source>
        <dbReference type="PIRSR" id="PIRSR000988-1"/>
    </source>
</evidence>
<dbReference type="InterPro" id="IPR005135">
    <property type="entry name" value="Endo/exonuclease/phosphatase"/>
</dbReference>
<dbReference type="GO" id="GO:0004530">
    <property type="term" value="F:deoxyribonuclease I activity"/>
    <property type="evidence" value="ECO:0007669"/>
    <property type="project" value="TreeGrafter"/>
</dbReference>
<feature type="active site" evidence="4">
    <location>
        <position position="151"/>
    </location>
</feature>
<keyword evidence="9" id="KW-1185">Reference proteome</keyword>
<reference evidence="8" key="1">
    <citation type="submission" date="2023-03" db="EMBL/GenBank/DDBJ databases">
        <authorList>
            <person name="Steffen K."/>
            <person name="Cardenas P."/>
        </authorList>
    </citation>
    <scope>NUCLEOTIDE SEQUENCE</scope>
</reference>
<dbReference type="Gene3D" id="3.60.10.10">
    <property type="entry name" value="Endonuclease/exonuclease/phosphatase"/>
    <property type="match status" value="1"/>
</dbReference>
<dbReference type="SMART" id="SM00476">
    <property type="entry name" value="DNaseIc"/>
    <property type="match status" value="1"/>
</dbReference>
<evidence type="ECO:0000256" key="1">
    <source>
        <dbReference type="ARBA" id="ARBA00007359"/>
    </source>
</evidence>
<keyword evidence="6" id="KW-0732">Signal</keyword>
<dbReference type="Pfam" id="PF03372">
    <property type="entry name" value="Exo_endo_phos"/>
    <property type="match status" value="1"/>
</dbReference>
<protein>
    <submittedName>
        <fullName evidence="8">Deoxyribonuclease-1</fullName>
    </submittedName>
</protein>
<accession>A0AA35XIR5</accession>
<dbReference type="GO" id="GO:0006308">
    <property type="term" value="P:DNA catabolic process"/>
    <property type="evidence" value="ECO:0007669"/>
    <property type="project" value="InterPro"/>
</dbReference>
<name>A0AA35XIR5_GEOBA</name>
<dbReference type="PANTHER" id="PTHR11371">
    <property type="entry name" value="DEOXYRIBONUCLEASE"/>
    <property type="match status" value="1"/>
</dbReference>
<dbReference type="InterPro" id="IPR036691">
    <property type="entry name" value="Endo/exonu/phosph_ase_sf"/>
</dbReference>